<keyword evidence="3 5" id="KW-0326">Glycosidase</keyword>
<dbReference type="GO" id="GO:0016798">
    <property type="term" value="F:hydrolase activity, acting on glycosyl bonds"/>
    <property type="evidence" value="ECO:0007669"/>
    <property type="project" value="UniProtKB-KW"/>
</dbReference>
<evidence type="ECO:0000313" key="5">
    <source>
        <dbReference type="EMBL" id="MDN5213353.1"/>
    </source>
</evidence>
<proteinExistence type="inferred from homology"/>
<gene>
    <name evidence="5" type="ORF">QQ020_14885</name>
</gene>
<sequence>MKNVTLFLIISVVSINLSSDVLGQTVLDLDYFKSLAYNHDLNLPDWGPYTKKYIGVSHIPDLKKGIRFDLSVFPGFYRRKVDVPNVFFESGFHPWEASPNLEYFSFRHELEWKDKVYTDISYSFINDNARLIRMECVNNTGKAQSIVLHMMSSIHFPSIKEYNPHTPLDYSIVNLPEYAFWVDALDYKELKFAVQNPQDELVYDGKLRGEIRDHGLINGSGIGKGFGANNGDIVSYDIRLSQDINNPLLWFRYKLLPGQNANLRLKGIVNETITLSGNGDFNIEKIRLDDLKSGKHQLSITTGGNTAIVIDGFAIVNEKDAESIKVETVDWDYVPEIIQGPVKNSLVLKYRNIDNYYGIFWDYPDFQVRKWNFKDLSDDFKRRVNSHVGDEFSDGTRGHFTNVFMRPISLAPNSRRVINGIVCTGSRIAVENYLRQKFTEDDASAIYENARAHIFKYNIVPAGKKYVFSNERMAATTITNVVYPVYTQRQYIKHHAPGRWWDCLYTWDAGFIGIGLAQQNIQRGIESLNAYVNELDEQSAFIHHGTPLPVQHYLFLELWNKTHSEEFLKTYYPKLKKYYEFIAGKNSSSTTRMRSSLLKTWDYFYNSGGWDDYPPQHHLRQHPSMYKRVTPVISTAHCIRIAKILKMAASHLALKNDVKEYMVDINQMKEALQKHAWDQEAGYYGYVVHDKNGQAQDILKFDGKTNFNMGLGGASPLIAGICTENQREVLLKHLKTKGQIWSDVGLSAVDQSAPYYSKEGYWNGTVWMPHQWFYWKTMLDLGEADFAFKIADTALNLWKSEVESTYNCSEHFVIESGRGAGWHQFGGLSTPVLAWLNAYYQQGTLTSGFNTWVLEKEFDETNSSLNARLKLFDPNSPSFSLVACLNPEFTYQVYWNDKMLTHKEINRGTLSINVKNNADEGILRIEKIDK</sequence>
<evidence type="ECO:0000256" key="2">
    <source>
        <dbReference type="ARBA" id="ARBA00022801"/>
    </source>
</evidence>
<comment type="similarity">
    <text evidence="1">Belongs to the glycosyl hydrolase 63 family.</text>
</comment>
<dbReference type="InterPro" id="IPR012341">
    <property type="entry name" value="6hp_glycosidase-like_sf"/>
</dbReference>
<comment type="caution">
    <text evidence="5">The sequence shown here is derived from an EMBL/GenBank/DDBJ whole genome shotgun (WGS) entry which is preliminary data.</text>
</comment>
<evidence type="ECO:0000256" key="1">
    <source>
        <dbReference type="ARBA" id="ARBA00010833"/>
    </source>
</evidence>
<organism evidence="5 6">
    <name type="scientific">Agaribacillus aureus</name>
    <dbReference type="NCBI Taxonomy" id="3051825"/>
    <lineage>
        <taxon>Bacteria</taxon>
        <taxon>Pseudomonadati</taxon>
        <taxon>Bacteroidota</taxon>
        <taxon>Cytophagia</taxon>
        <taxon>Cytophagales</taxon>
        <taxon>Splendidivirgaceae</taxon>
        <taxon>Agaribacillus</taxon>
    </lineage>
</organism>
<protein>
    <submittedName>
        <fullName evidence="5">Trehalase family glycosidase</fullName>
    </submittedName>
</protein>
<feature type="domain" description="Mannosylglycerate hydrolase MGH1-like glycoside hydrolase" evidence="4">
    <location>
        <begin position="506"/>
        <end position="825"/>
    </location>
</feature>
<reference evidence="5" key="1">
    <citation type="submission" date="2023-06" db="EMBL/GenBank/DDBJ databases">
        <title>Genomic of Agaribacillus aureum.</title>
        <authorList>
            <person name="Wang G."/>
        </authorList>
    </citation>
    <scope>NUCLEOTIDE SEQUENCE</scope>
    <source>
        <strain evidence="5">BMA12</strain>
    </source>
</reference>
<keyword evidence="6" id="KW-1185">Reference proteome</keyword>
<dbReference type="PANTHER" id="PTHR10412">
    <property type="entry name" value="MANNOSYL-OLIGOSACCHARIDE GLUCOSIDASE"/>
    <property type="match status" value="1"/>
</dbReference>
<evidence type="ECO:0000259" key="4">
    <source>
        <dbReference type="Pfam" id="PF22422"/>
    </source>
</evidence>
<dbReference type="InterPro" id="IPR008928">
    <property type="entry name" value="6-hairpin_glycosidase_sf"/>
</dbReference>
<dbReference type="InterPro" id="IPR004888">
    <property type="entry name" value="Glycoside_hydrolase_63"/>
</dbReference>
<dbReference type="RefSeq" id="WP_346758693.1">
    <property type="nucleotide sequence ID" value="NZ_JAUJEB010000003.1"/>
</dbReference>
<evidence type="ECO:0000256" key="3">
    <source>
        <dbReference type="ARBA" id="ARBA00023295"/>
    </source>
</evidence>
<dbReference type="PANTHER" id="PTHR10412:SF11">
    <property type="entry name" value="MANNOSYL-OLIGOSACCHARIDE GLUCOSIDASE"/>
    <property type="match status" value="1"/>
</dbReference>
<accession>A0ABT8L6N9</accession>
<keyword evidence="2" id="KW-0378">Hydrolase</keyword>
<name>A0ABT8L6N9_9BACT</name>
<dbReference type="Pfam" id="PF22422">
    <property type="entry name" value="MGH1-like_GH"/>
    <property type="match status" value="1"/>
</dbReference>
<dbReference type="EMBL" id="JAUJEB010000003">
    <property type="protein sequence ID" value="MDN5213353.1"/>
    <property type="molecule type" value="Genomic_DNA"/>
</dbReference>
<dbReference type="SUPFAM" id="SSF48208">
    <property type="entry name" value="Six-hairpin glycosidases"/>
    <property type="match status" value="1"/>
</dbReference>
<dbReference type="Gene3D" id="1.50.10.10">
    <property type="match status" value="1"/>
</dbReference>
<dbReference type="Proteomes" id="UP001172083">
    <property type="component" value="Unassembled WGS sequence"/>
</dbReference>
<evidence type="ECO:0000313" key="6">
    <source>
        <dbReference type="Proteomes" id="UP001172083"/>
    </source>
</evidence>
<dbReference type="InterPro" id="IPR054491">
    <property type="entry name" value="MGH1-like_GH"/>
</dbReference>